<feature type="non-terminal residue" evidence="1">
    <location>
        <position position="1"/>
    </location>
</feature>
<dbReference type="AlphaFoldDB" id="A0A1A8NQA3"/>
<keyword evidence="1" id="KW-0675">Receptor</keyword>
<gene>
    <name evidence="1" type="primary">IL18R1</name>
</gene>
<sequence>SYVITYQHHSMHLEEHTDFYHKQATKFPHCKPAA</sequence>
<protein>
    <submittedName>
        <fullName evidence="1">Interleukin 18 receptor 1</fullName>
    </submittedName>
</protein>
<name>A0A1A8NQA3_9TELE</name>
<proteinExistence type="predicted"/>
<organism evidence="1">
    <name type="scientific">Nothobranchius pienaari</name>
    <dbReference type="NCBI Taxonomy" id="704102"/>
    <lineage>
        <taxon>Eukaryota</taxon>
        <taxon>Metazoa</taxon>
        <taxon>Chordata</taxon>
        <taxon>Craniata</taxon>
        <taxon>Vertebrata</taxon>
        <taxon>Euteleostomi</taxon>
        <taxon>Actinopterygii</taxon>
        <taxon>Neopterygii</taxon>
        <taxon>Teleostei</taxon>
        <taxon>Neoteleostei</taxon>
        <taxon>Acanthomorphata</taxon>
        <taxon>Ovalentaria</taxon>
        <taxon>Atherinomorphae</taxon>
        <taxon>Cyprinodontiformes</taxon>
        <taxon>Nothobranchiidae</taxon>
        <taxon>Nothobranchius</taxon>
    </lineage>
</organism>
<dbReference type="EMBL" id="HAEG01004214">
    <property type="protein sequence ID" value="SBR71069.1"/>
    <property type="molecule type" value="Transcribed_RNA"/>
</dbReference>
<reference evidence="1" key="2">
    <citation type="submission" date="2016-06" db="EMBL/GenBank/DDBJ databases">
        <title>The genome of a short-lived fish provides insights into sex chromosome evolution and the genetic control of aging.</title>
        <authorList>
            <person name="Reichwald K."/>
            <person name="Felder M."/>
            <person name="Petzold A."/>
            <person name="Koch P."/>
            <person name="Groth M."/>
            <person name="Platzer M."/>
        </authorList>
    </citation>
    <scope>NUCLEOTIDE SEQUENCE</scope>
    <source>
        <tissue evidence="1">Brain</tissue>
    </source>
</reference>
<accession>A0A1A8NQA3</accession>
<evidence type="ECO:0000313" key="1">
    <source>
        <dbReference type="EMBL" id="SBR71069.1"/>
    </source>
</evidence>
<reference evidence="1" key="1">
    <citation type="submission" date="2016-05" db="EMBL/GenBank/DDBJ databases">
        <authorList>
            <person name="Lavstsen T."/>
            <person name="Jespersen J.S."/>
        </authorList>
    </citation>
    <scope>NUCLEOTIDE SEQUENCE</scope>
    <source>
        <tissue evidence="1">Brain</tissue>
    </source>
</reference>